<gene>
    <name evidence="2" type="primary">coaA_1</name>
    <name evidence="2" type="ORF">NCTC7915_00657</name>
</gene>
<dbReference type="Proteomes" id="UP000254118">
    <property type="component" value="Unassembled WGS sequence"/>
</dbReference>
<name>A0AA46BMB2_9MICO</name>
<dbReference type="InterPro" id="IPR006083">
    <property type="entry name" value="PRK/URK"/>
</dbReference>
<dbReference type="SUPFAM" id="SSF52540">
    <property type="entry name" value="P-loop containing nucleoside triphosphate hydrolases"/>
    <property type="match status" value="1"/>
</dbReference>
<dbReference type="EMBL" id="UFYA01000001">
    <property type="protein sequence ID" value="STD06655.1"/>
    <property type="molecule type" value="Genomic_DNA"/>
</dbReference>
<feature type="domain" description="Phosphoribulokinase/uridine kinase" evidence="1">
    <location>
        <begin position="29"/>
        <end position="214"/>
    </location>
</feature>
<dbReference type="GO" id="GO:0005524">
    <property type="term" value="F:ATP binding"/>
    <property type="evidence" value="ECO:0007669"/>
    <property type="project" value="InterPro"/>
</dbReference>
<dbReference type="GO" id="GO:0004594">
    <property type="term" value="F:pantothenate kinase activity"/>
    <property type="evidence" value="ECO:0007669"/>
    <property type="project" value="UniProtKB-EC"/>
</dbReference>
<protein>
    <submittedName>
        <fullName evidence="2">Pantothenate kinase</fullName>
        <ecNumber evidence="2">2.7.1.33</ecNumber>
    </submittedName>
</protein>
<dbReference type="PANTHER" id="PTHR10285">
    <property type="entry name" value="URIDINE KINASE"/>
    <property type="match status" value="1"/>
</dbReference>
<keyword evidence="2" id="KW-0808">Transferase</keyword>
<organism evidence="2 3">
    <name type="scientific">Dermatophilus congolensis</name>
    <dbReference type="NCBI Taxonomy" id="1863"/>
    <lineage>
        <taxon>Bacteria</taxon>
        <taxon>Bacillati</taxon>
        <taxon>Actinomycetota</taxon>
        <taxon>Actinomycetes</taxon>
        <taxon>Micrococcales</taxon>
        <taxon>Dermatophilaceae</taxon>
        <taxon>Dermatophilus</taxon>
    </lineage>
</organism>
<dbReference type="AlphaFoldDB" id="A0AA46BMB2"/>
<evidence type="ECO:0000313" key="2">
    <source>
        <dbReference type="EMBL" id="STD06655.1"/>
    </source>
</evidence>
<evidence type="ECO:0000259" key="1">
    <source>
        <dbReference type="Pfam" id="PF00485"/>
    </source>
</evidence>
<evidence type="ECO:0000313" key="3">
    <source>
        <dbReference type="Proteomes" id="UP000254118"/>
    </source>
</evidence>
<dbReference type="InterPro" id="IPR027417">
    <property type="entry name" value="P-loop_NTPase"/>
</dbReference>
<dbReference type="Pfam" id="PF00485">
    <property type="entry name" value="PRK"/>
    <property type="match status" value="1"/>
</dbReference>
<dbReference type="NCBIfam" id="NF006743">
    <property type="entry name" value="PRK09270.1-2"/>
    <property type="match status" value="1"/>
</dbReference>
<keyword evidence="2" id="KW-0418">Kinase</keyword>
<dbReference type="RefSeq" id="WP_115029813.1">
    <property type="nucleotide sequence ID" value="NZ_UFYA01000001.1"/>
</dbReference>
<reference evidence="2 3" key="1">
    <citation type="submission" date="2018-06" db="EMBL/GenBank/DDBJ databases">
        <authorList>
            <consortium name="Pathogen Informatics"/>
            <person name="Doyle S."/>
        </authorList>
    </citation>
    <scope>NUCLEOTIDE SEQUENCE [LARGE SCALE GENOMIC DNA]</scope>
    <source>
        <strain evidence="2 3">NCTC7915</strain>
    </source>
</reference>
<accession>A0AA46BMB2</accession>
<dbReference type="EC" id="2.7.1.33" evidence="2"/>
<dbReference type="Gene3D" id="3.40.50.300">
    <property type="entry name" value="P-loop containing nucleotide triphosphate hydrolases"/>
    <property type="match status" value="2"/>
</dbReference>
<proteinExistence type="predicted"/>
<sequence length="222" mass="23725">MPEVVGVEEALARACRLGLGASAGGERFVLGLVGPPGVGKSTFARALMESLWGDVDAALCGMDGFHLAHEVLAARGDVGRKGAPETFDAEGYVNLLRRLRARDEEVVWAPVYERALHNGVAGAVGVPASVSFLVTEGNYLLLDSGAWAKVRGLLDEVWFVQGDESLRVQRLVQRHQLHGRSAEAALERATRGVDAQNAVLVAATRDRADLVVDVRGWECAVC</sequence>
<comment type="caution">
    <text evidence="2">The sequence shown here is derived from an EMBL/GenBank/DDBJ whole genome shotgun (WGS) entry which is preliminary data.</text>
</comment>